<keyword evidence="2" id="KW-1185">Reference proteome</keyword>
<evidence type="ECO:0000313" key="2">
    <source>
        <dbReference type="Proteomes" id="UP000324222"/>
    </source>
</evidence>
<dbReference type="AlphaFoldDB" id="A0A5B7JRJ5"/>
<dbReference type="EMBL" id="VSRR010108093">
    <property type="protein sequence ID" value="MPC96976.1"/>
    <property type="molecule type" value="Genomic_DNA"/>
</dbReference>
<name>A0A5B7JRJ5_PORTR</name>
<comment type="caution">
    <text evidence="1">The sequence shown here is derived from an EMBL/GenBank/DDBJ whole genome shotgun (WGS) entry which is preliminary data.</text>
</comment>
<sequence length="116" mass="13077">MEQRAHTNTCIGAHCTTEAPLQTPVHRHDGPRVPSSVLLGLFATLSASYNFSSFDFSIAFFLCLPFNIWLCFHDLCDPNVVFDGITFLSGFYPLLDFAKRVRALHRDETPIAYLHS</sequence>
<gene>
    <name evidence="1" type="ORF">E2C01_092261</name>
</gene>
<proteinExistence type="predicted"/>
<protein>
    <submittedName>
        <fullName evidence="1">Uncharacterized protein</fullName>
    </submittedName>
</protein>
<dbReference type="Proteomes" id="UP000324222">
    <property type="component" value="Unassembled WGS sequence"/>
</dbReference>
<accession>A0A5B7JRJ5</accession>
<organism evidence="1 2">
    <name type="scientific">Portunus trituberculatus</name>
    <name type="common">Swimming crab</name>
    <name type="synonym">Neptunus trituberculatus</name>
    <dbReference type="NCBI Taxonomy" id="210409"/>
    <lineage>
        <taxon>Eukaryota</taxon>
        <taxon>Metazoa</taxon>
        <taxon>Ecdysozoa</taxon>
        <taxon>Arthropoda</taxon>
        <taxon>Crustacea</taxon>
        <taxon>Multicrustacea</taxon>
        <taxon>Malacostraca</taxon>
        <taxon>Eumalacostraca</taxon>
        <taxon>Eucarida</taxon>
        <taxon>Decapoda</taxon>
        <taxon>Pleocyemata</taxon>
        <taxon>Brachyura</taxon>
        <taxon>Eubrachyura</taxon>
        <taxon>Portunoidea</taxon>
        <taxon>Portunidae</taxon>
        <taxon>Portuninae</taxon>
        <taxon>Portunus</taxon>
    </lineage>
</organism>
<reference evidence="1 2" key="1">
    <citation type="submission" date="2019-05" db="EMBL/GenBank/DDBJ databases">
        <title>Another draft genome of Portunus trituberculatus and its Hox gene families provides insights of decapod evolution.</title>
        <authorList>
            <person name="Jeong J.-H."/>
            <person name="Song I."/>
            <person name="Kim S."/>
            <person name="Choi T."/>
            <person name="Kim D."/>
            <person name="Ryu S."/>
            <person name="Kim W."/>
        </authorList>
    </citation>
    <scope>NUCLEOTIDE SEQUENCE [LARGE SCALE GENOMIC DNA]</scope>
    <source>
        <tissue evidence="1">Muscle</tissue>
    </source>
</reference>
<evidence type="ECO:0000313" key="1">
    <source>
        <dbReference type="EMBL" id="MPC96976.1"/>
    </source>
</evidence>